<organism evidence="2 3">
    <name type="scientific">Vreelandella janggokensis</name>
    <dbReference type="NCBI Taxonomy" id="370767"/>
    <lineage>
        <taxon>Bacteria</taxon>
        <taxon>Pseudomonadati</taxon>
        <taxon>Pseudomonadota</taxon>
        <taxon>Gammaproteobacteria</taxon>
        <taxon>Oceanospirillales</taxon>
        <taxon>Halomonadaceae</taxon>
        <taxon>Vreelandella</taxon>
    </lineage>
</organism>
<dbReference type="Proteomes" id="UP001321125">
    <property type="component" value="Unassembled WGS sequence"/>
</dbReference>
<feature type="domain" description="DUF4123" evidence="1">
    <location>
        <begin position="28"/>
        <end position="141"/>
    </location>
</feature>
<gene>
    <name evidence="2" type="ORF">L0635_01555</name>
</gene>
<comment type="caution">
    <text evidence="2">The sequence shown here is derived from an EMBL/GenBank/DDBJ whole genome shotgun (WGS) entry which is preliminary data.</text>
</comment>
<evidence type="ECO:0000259" key="1">
    <source>
        <dbReference type="Pfam" id="PF13503"/>
    </source>
</evidence>
<evidence type="ECO:0000313" key="3">
    <source>
        <dbReference type="Proteomes" id="UP001321125"/>
    </source>
</evidence>
<dbReference type="EMBL" id="JAKNQU010000001">
    <property type="protein sequence ID" value="MCZ0925766.1"/>
    <property type="molecule type" value="Genomic_DNA"/>
</dbReference>
<proteinExistence type="predicted"/>
<dbReference type="RefSeq" id="WP_268900933.1">
    <property type="nucleotide sequence ID" value="NZ_JAKNQU010000001.1"/>
</dbReference>
<dbReference type="Pfam" id="PF13503">
    <property type="entry name" value="DUF4123"/>
    <property type="match status" value="1"/>
</dbReference>
<protein>
    <submittedName>
        <fullName evidence="2">DUF4123 domain-containing protein</fullName>
    </submittedName>
</protein>
<keyword evidence="3" id="KW-1185">Reference proteome</keyword>
<reference evidence="2 3" key="1">
    <citation type="submission" date="2022-02" db="EMBL/GenBank/DDBJ databases">
        <title>Study of halophilic communities from a Mexican lake.</title>
        <authorList>
            <person name="Hernandez-Soto L.M."/>
            <person name="Martinez-Abarca F."/>
            <person name="Ramirez-Saad H.C."/>
            <person name="Aguirre-Garrido J.F."/>
        </authorList>
    </citation>
    <scope>NUCLEOTIDE SEQUENCE [LARGE SCALE GENOMIC DNA]</scope>
    <source>
        <strain evidence="2 3">Hjan13</strain>
    </source>
</reference>
<evidence type="ECO:0000313" key="2">
    <source>
        <dbReference type="EMBL" id="MCZ0925766.1"/>
    </source>
</evidence>
<dbReference type="InterPro" id="IPR025391">
    <property type="entry name" value="DUF4123"/>
</dbReference>
<name>A0ABT4IQ15_9GAMM</name>
<accession>A0ABT4IQ15</accession>
<sequence length="277" mass="31098">MSSWLNQLAERCYPADNLAGMVTGQRGFVVLDQRHSPEQGRPLLSLPGKRDFATLFAGTSLSPLLEASPWLLDVEVGSEAWHYAEKLCQQCLGWVCQPPADQTLQSIADHLRALFVMDDPHGGKSLINLQQPAAWTALLASAPASVYSHWLNPLGQVATPTPQGQWSIWQADAPTSLAPDRWQLTADMESALMESQQAWWLSEHTKEMLSTLPDQWVKRISKCTQYGITKGRHLARLLPAIQQADEGSWHRIEYTLSVPRLSAKQRMTEVEKMYDNR</sequence>